<keyword evidence="2" id="KW-1185">Reference proteome</keyword>
<dbReference type="Proteomes" id="UP000799755">
    <property type="component" value="Unassembled WGS sequence"/>
</dbReference>
<sequence>MGNLWISGSRLVGATILYSSRWHLISYVYPPQAATAREPLVGGKGHYFYITPCILALLSLSHKSAPQALLLISGVKPSWVLHHVPTFATHQEIFCCKARFVEPTFGTMTVPIITKTSPGPNTHNSLTSGFHSGLSFTIFKFIQTGFPHPTFSTRNHIHRIKWKSEMKRENMVAALLEVCTVSWLALAVLWPEIPDEWVTINGAPEQYQEMNRFKTSNLLLLHFFPSKEQMGRTWTTGDSYLLYLQLPLAYETTGYINPSYHASSTYPILDSVGEKNYPAKIQRVEVTDTRPYTTASPAWNKTCRIPMMLRPPPHIGEEIEVAKPVGLARHTVEQR</sequence>
<comment type="caution">
    <text evidence="1">The sequence shown here is derived from an EMBL/GenBank/DDBJ whole genome shotgun (WGS) entry which is preliminary data.</text>
</comment>
<name>A0ACB6QRZ0_9PLEO</name>
<dbReference type="EMBL" id="MU003510">
    <property type="protein sequence ID" value="KAF2469753.1"/>
    <property type="molecule type" value="Genomic_DNA"/>
</dbReference>
<protein>
    <submittedName>
        <fullName evidence="1">Uncharacterized protein</fullName>
    </submittedName>
</protein>
<proteinExistence type="predicted"/>
<evidence type="ECO:0000313" key="1">
    <source>
        <dbReference type="EMBL" id="KAF2469753.1"/>
    </source>
</evidence>
<organism evidence="1 2">
    <name type="scientific">Lindgomyces ingoldianus</name>
    <dbReference type="NCBI Taxonomy" id="673940"/>
    <lineage>
        <taxon>Eukaryota</taxon>
        <taxon>Fungi</taxon>
        <taxon>Dikarya</taxon>
        <taxon>Ascomycota</taxon>
        <taxon>Pezizomycotina</taxon>
        <taxon>Dothideomycetes</taxon>
        <taxon>Pleosporomycetidae</taxon>
        <taxon>Pleosporales</taxon>
        <taxon>Lindgomycetaceae</taxon>
        <taxon>Lindgomyces</taxon>
    </lineage>
</organism>
<gene>
    <name evidence="1" type="ORF">BDR25DRAFT_356011</name>
</gene>
<evidence type="ECO:0000313" key="2">
    <source>
        <dbReference type="Proteomes" id="UP000799755"/>
    </source>
</evidence>
<accession>A0ACB6QRZ0</accession>
<reference evidence="1" key="1">
    <citation type="journal article" date="2020" name="Stud. Mycol.">
        <title>101 Dothideomycetes genomes: a test case for predicting lifestyles and emergence of pathogens.</title>
        <authorList>
            <person name="Haridas S."/>
            <person name="Albert R."/>
            <person name="Binder M."/>
            <person name="Bloem J."/>
            <person name="Labutti K."/>
            <person name="Salamov A."/>
            <person name="Andreopoulos B."/>
            <person name="Baker S."/>
            <person name="Barry K."/>
            <person name="Bills G."/>
            <person name="Bluhm B."/>
            <person name="Cannon C."/>
            <person name="Castanera R."/>
            <person name="Culley D."/>
            <person name="Daum C."/>
            <person name="Ezra D."/>
            <person name="Gonzalez J."/>
            <person name="Henrissat B."/>
            <person name="Kuo A."/>
            <person name="Liang C."/>
            <person name="Lipzen A."/>
            <person name="Lutzoni F."/>
            <person name="Magnuson J."/>
            <person name="Mondo S."/>
            <person name="Nolan M."/>
            <person name="Ohm R."/>
            <person name="Pangilinan J."/>
            <person name="Park H.-J."/>
            <person name="Ramirez L."/>
            <person name="Alfaro M."/>
            <person name="Sun H."/>
            <person name="Tritt A."/>
            <person name="Yoshinaga Y."/>
            <person name="Zwiers L.-H."/>
            <person name="Turgeon B."/>
            <person name="Goodwin S."/>
            <person name="Spatafora J."/>
            <person name="Crous P."/>
            <person name="Grigoriev I."/>
        </authorList>
    </citation>
    <scope>NUCLEOTIDE SEQUENCE</scope>
    <source>
        <strain evidence="1">ATCC 200398</strain>
    </source>
</reference>